<dbReference type="UCSC" id="uc063njd.1">
    <property type="organism name" value="human"/>
</dbReference>
<dbReference type="HOGENOM" id="CLU_1880129_0_0_1"/>
<dbReference type="GO" id="GO:0006958">
    <property type="term" value="P:complement activation, classical pathway"/>
    <property type="evidence" value="ECO:0007669"/>
    <property type="project" value="UniProtKB-KW"/>
</dbReference>
<dbReference type="VEuPathDB" id="HostDB:ENSG00000166278"/>
<keyword evidence="12" id="KW-0325">Glycoprotein</keyword>
<evidence type="ECO:0000256" key="3">
    <source>
        <dbReference type="ARBA" id="ARBA00022588"/>
    </source>
</evidence>
<evidence type="ECO:0000256" key="5">
    <source>
        <dbReference type="ARBA" id="ARBA00022670"/>
    </source>
</evidence>
<reference evidence="15" key="4">
    <citation type="submission" date="2025-05" db="UniProtKB">
        <authorList>
            <consortium name="Ensembl"/>
        </authorList>
    </citation>
    <scope>IDENTIFICATION</scope>
</reference>
<sequence length="158" mass="17496">MRALCIRETCSSELGFSRNWSRRKAGHCPNPGISLGAVRTGFRFGHGDKVRYRCSSNLVLTGSSERECQGNGVWSGTEPICRQPYSYDFPEDVAPALGTSFSHMLGATNPTQKTKESLGRKIQIQRSGHLNLYLLLDCSQSVSENDFLIFKESASLMV</sequence>
<dbReference type="SMART" id="SM00032">
    <property type="entry name" value="CCP"/>
    <property type="match status" value="1"/>
</dbReference>
<keyword evidence="11 13" id="KW-1015">Disulfide bond</keyword>
<dbReference type="PROSITE" id="PS50923">
    <property type="entry name" value="SUSHI"/>
    <property type="match status" value="1"/>
</dbReference>
<dbReference type="GO" id="GO:0005576">
    <property type="term" value="C:extracellular region"/>
    <property type="evidence" value="ECO:0007669"/>
    <property type="project" value="UniProtKB-SubCell"/>
</dbReference>
<evidence type="ECO:0007829" key="17">
    <source>
        <dbReference type="PeptideAtlas" id="A2ABG0"/>
    </source>
</evidence>
<comment type="subcellular location">
    <subcellularLocation>
        <location evidence="1">Secreted</location>
    </subcellularLocation>
</comment>
<evidence type="ECO:0000259" key="14">
    <source>
        <dbReference type="PROSITE" id="PS50923"/>
    </source>
</evidence>
<keyword evidence="10" id="KW-0180">Complement pathway</keyword>
<dbReference type="Ensembl" id="ENST00000433109.5">
    <property type="protein sequence ID" value="ENSP00000411298.1"/>
    <property type="gene ID" value="ENSG00000231543.9"/>
</dbReference>
<feature type="disulfide bond" evidence="13">
    <location>
        <begin position="54"/>
        <end position="81"/>
    </location>
</feature>
<dbReference type="SUPFAM" id="SSF53300">
    <property type="entry name" value="vWA-like"/>
    <property type="match status" value="1"/>
</dbReference>
<dbReference type="ChiTaRS" id="C2">
    <property type="organism name" value="human"/>
</dbReference>
<dbReference type="HGNC" id="HGNC:1248">
    <property type="gene designation" value="C2"/>
</dbReference>
<dbReference type="OrthoDB" id="6127264at2759"/>
<dbReference type="Gene3D" id="2.10.70.10">
    <property type="entry name" value="Complement Module, domain 1"/>
    <property type="match status" value="1"/>
</dbReference>
<keyword evidence="17 18" id="KW-1267">Proteomics identification</keyword>
<evidence type="ECO:0000256" key="2">
    <source>
        <dbReference type="ARBA" id="ARBA00022525"/>
    </source>
</evidence>
<evidence type="ECO:0000256" key="13">
    <source>
        <dbReference type="PROSITE-ProRule" id="PRU00302"/>
    </source>
</evidence>
<accession>A2ABG0</accession>
<keyword evidence="3" id="KW-0399">Innate immunity</keyword>
<evidence type="ECO:0000313" key="15">
    <source>
        <dbReference type="Ensembl" id="ENSP00000406121.1"/>
    </source>
</evidence>
<dbReference type="PANTHER" id="PTHR46393">
    <property type="entry name" value="SUSHI DOMAIN-CONTAINING PROTEIN"/>
    <property type="match status" value="1"/>
</dbReference>
<keyword evidence="6" id="KW-0677">Repeat</keyword>
<dbReference type="AlphaFoldDB" id="A2ABG0"/>
<dbReference type="GO" id="GO:0045087">
    <property type="term" value="P:innate immune response"/>
    <property type="evidence" value="ECO:0007669"/>
    <property type="project" value="UniProtKB-KW"/>
</dbReference>
<organism evidence="15 16">
    <name type="scientific">Homo sapiens</name>
    <name type="common">Human</name>
    <dbReference type="NCBI Taxonomy" id="9606"/>
    <lineage>
        <taxon>Eukaryota</taxon>
        <taxon>Metazoa</taxon>
        <taxon>Chordata</taxon>
        <taxon>Craniata</taxon>
        <taxon>Vertebrata</taxon>
        <taxon>Euteleostomi</taxon>
        <taxon>Mammalia</taxon>
        <taxon>Eutheria</taxon>
        <taxon>Euarchontoglires</taxon>
        <taxon>Primates</taxon>
        <taxon>Haplorrhini</taxon>
        <taxon>Catarrhini</taxon>
        <taxon>Hominidae</taxon>
        <taxon>Homo</taxon>
    </lineage>
</organism>
<evidence type="ECO:0000256" key="7">
    <source>
        <dbReference type="ARBA" id="ARBA00022801"/>
    </source>
</evidence>
<protein>
    <submittedName>
        <fullName evidence="15">Complement C2</fullName>
    </submittedName>
</protein>
<name>A2ABG0_HUMAN</name>
<dbReference type="OpenTargets" id="ENSG00000166278"/>
<feature type="non-terminal residue" evidence="15">
    <location>
        <position position="158"/>
    </location>
</feature>
<dbReference type="Ensembl" id="ENST00000431247.5">
    <property type="protein sequence ID" value="ENSP00000413995.1"/>
    <property type="gene ID" value="ENSG00000235017.9"/>
</dbReference>
<keyword evidence="2" id="KW-0964">Secreted</keyword>
<dbReference type="InterPro" id="IPR035976">
    <property type="entry name" value="Sushi/SCR/CCP_sf"/>
</dbReference>
<dbReference type="EMBL" id="AL645922">
    <property type="status" value="NOT_ANNOTATED_CDS"/>
    <property type="molecule type" value="Genomic_DNA"/>
</dbReference>
<evidence type="ECO:0000256" key="1">
    <source>
        <dbReference type="ARBA" id="ARBA00004613"/>
    </source>
</evidence>
<dbReference type="Antibodypedia" id="7528">
    <property type="antibodies" value="552 antibodies from 34 providers"/>
</dbReference>
<dbReference type="FunFam" id="2.10.70.10:FF:000019">
    <property type="entry name" value="Complement factor b,-like"/>
    <property type="match status" value="1"/>
</dbReference>
<dbReference type="Proteomes" id="UP000005640">
    <property type="component" value="Chromosome 6"/>
</dbReference>
<keyword evidence="16" id="KW-1185">Reference proteome</keyword>
<dbReference type="Pfam" id="PF00084">
    <property type="entry name" value="Sushi"/>
    <property type="match status" value="1"/>
</dbReference>
<keyword evidence="9" id="KW-0391">Immunity</keyword>
<dbReference type="CDD" id="cd00033">
    <property type="entry name" value="CCP"/>
    <property type="match status" value="1"/>
</dbReference>
<dbReference type="SMR" id="A2ABG0"/>
<evidence type="ECO:0000256" key="12">
    <source>
        <dbReference type="ARBA" id="ARBA00023180"/>
    </source>
</evidence>
<dbReference type="Bgee" id="ENSG00000166278">
    <property type="expression patterns" value="Expressed in liver and 99 other cell types or tissues"/>
</dbReference>
<evidence type="ECO:0000256" key="4">
    <source>
        <dbReference type="ARBA" id="ARBA00022659"/>
    </source>
</evidence>
<gene>
    <name evidence="15" type="primary">C2</name>
</gene>
<reference evidence="15 16" key="2">
    <citation type="journal article" date="2003" name="Nature">
        <title>The DNA sequence and analysis of human chromosome 6.</title>
        <authorList>
            <person name="Mungall A.J."/>
            <person name="Palmer S.A."/>
            <person name="Sims S.K."/>
            <person name="Edwards C.A."/>
            <person name="Ashurst J.L."/>
            <person name="Wilming L."/>
            <person name="Jones M.C."/>
            <person name="Horton R."/>
            <person name="Hunt S.E."/>
            <person name="Scott C.E."/>
            <person name="Gilbert J.G."/>
            <person name="Clamp M.E."/>
            <person name="Bethel G."/>
            <person name="Milne S."/>
            <person name="Ainscough R."/>
            <person name="Almeida J.P."/>
            <person name="Ambrose K.D."/>
            <person name="Andrews T.D."/>
            <person name="Ashwell R.I."/>
            <person name="Babbage A.K."/>
            <person name="Bagguley C.L."/>
            <person name="Bailey J."/>
            <person name="Banerjee R."/>
            <person name="Barker D.J."/>
            <person name="Barlow K.F."/>
            <person name="Bates K."/>
            <person name="Beare D.M."/>
            <person name="Beasley H."/>
            <person name="Beasley O."/>
            <person name="Bird C.P."/>
            <person name="Blakey S."/>
            <person name="Bray-Allen S."/>
            <person name="Brook J."/>
            <person name="Brown A.J."/>
            <person name="Brown J.Y."/>
            <person name="Burford D.C."/>
            <person name="Burrill W."/>
            <person name="Burton J."/>
            <person name="Carder C."/>
            <person name="Carter N.P."/>
            <person name="Chapman J.C."/>
            <person name="Clark S.Y."/>
            <person name="Clark G."/>
            <person name="Clee C.M."/>
            <person name="Clegg S."/>
            <person name="Cobley V."/>
            <person name="Collier R.E."/>
            <person name="Collins J.E."/>
            <person name="Colman L.K."/>
            <person name="Corby N.R."/>
            <person name="Coville G.J."/>
            <person name="Culley K.M."/>
            <person name="Dhami P."/>
            <person name="Davies J."/>
            <person name="Dunn M."/>
            <person name="Earthrowl M.E."/>
            <person name="Ellington A.E."/>
            <person name="Evans K.A."/>
            <person name="Faulkner L."/>
            <person name="Francis M.D."/>
            <person name="Frankish A."/>
            <person name="Frankland J."/>
            <person name="French L."/>
            <person name="Garner P."/>
            <person name="Garnett J."/>
            <person name="Ghori M.J."/>
            <person name="Gilby L.M."/>
            <person name="Gillson C.J."/>
            <person name="Glithero R.J."/>
            <person name="Grafham D.V."/>
            <person name="Grant M."/>
            <person name="Gribble S."/>
            <person name="Griffiths C."/>
            <person name="Griffiths M."/>
            <person name="Hall R."/>
            <person name="Halls K.S."/>
            <person name="Hammond S."/>
            <person name="Harley J.L."/>
            <person name="Hart E.A."/>
            <person name="Heath P.D."/>
            <person name="Heathcott R."/>
            <person name="Holmes S.J."/>
            <person name="Howden P.J."/>
            <person name="Howe K.L."/>
            <person name="Howell G.R."/>
            <person name="Huckle E."/>
            <person name="Humphray S.J."/>
            <person name="Humphries M.D."/>
            <person name="Hunt A.R."/>
            <person name="Johnson C.M."/>
            <person name="Joy A.A."/>
            <person name="Kay M."/>
            <person name="Keenan S.J."/>
            <person name="Kimberley A.M."/>
            <person name="King A."/>
            <person name="Laird G.K."/>
            <person name="Langford C."/>
            <person name="Lawlor S."/>
            <person name="Leongamornlert D.A."/>
            <person name="Leversha M."/>
            <person name="Lloyd C.R."/>
            <person name="Lloyd D.M."/>
            <person name="Loveland J.E."/>
            <person name="Lovell J."/>
            <person name="Martin S."/>
            <person name="Mashreghi-Mohammadi M."/>
            <person name="Maslen G.L."/>
            <person name="Matthews L."/>
            <person name="McCann O.T."/>
            <person name="McLaren S.J."/>
            <person name="McLay K."/>
            <person name="McMurray A."/>
            <person name="Moore M.J."/>
            <person name="Mullikin J.C."/>
            <person name="Niblett D."/>
            <person name="Nickerson T."/>
            <person name="Novik K.L."/>
            <person name="Oliver K."/>
            <person name="Overton-Larty E.K."/>
            <person name="Parker A."/>
            <person name="Patel R."/>
            <person name="Pearce A.V."/>
            <person name="Peck A.I."/>
            <person name="Phillimore B."/>
            <person name="Phillips S."/>
            <person name="Plumb R.W."/>
            <person name="Porter K.M."/>
            <person name="Ramsey Y."/>
            <person name="Ranby S.A."/>
            <person name="Rice C.M."/>
            <person name="Ross M.T."/>
            <person name="Searle S.M."/>
            <person name="Sehra H.K."/>
            <person name="Sheridan E."/>
            <person name="Skuce C.D."/>
            <person name="Smith S."/>
            <person name="Smith M."/>
            <person name="Spraggon L."/>
            <person name="Squares S.L."/>
            <person name="Steward C.A."/>
            <person name="Sycamore N."/>
            <person name="Tamlyn-Hall G."/>
            <person name="Tester J."/>
            <person name="Theaker A.J."/>
            <person name="Thomas D.W."/>
            <person name="Thorpe A."/>
            <person name="Tracey A."/>
            <person name="Tromans A."/>
            <person name="Tubby B."/>
            <person name="Wall M."/>
            <person name="Wallis J.M."/>
            <person name="West A.P."/>
            <person name="White S.S."/>
            <person name="Whitehead S.L."/>
            <person name="Whittaker H."/>
            <person name="Wild A."/>
            <person name="Willey D.J."/>
            <person name="Wilmer T.E."/>
            <person name="Wood J.M."/>
            <person name="Wray P.W."/>
            <person name="Wyatt J.C."/>
            <person name="Young L."/>
            <person name="Younger R.M."/>
            <person name="Bentley D.R."/>
            <person name="Coulson A."/>
            <person name="Durbin R."/>
            <person name="Hubbard T."/>
            <person name="Sulston J.E."/>
            <person name="Dunham I."/>
            <person name="Rogers J."/>
            <person name="Beck S."/>
        </authorList>
    </citation>
    <scope>NUCLEOTIDE SEQUENCE [LARGE SCALE GENOMIC DNA]</scope>
</reference>
<keyword evidence="7" id="KW-0378">Hydrolase</keyword>
<reference evidence="15" key="1">
    <citation type="journal article" date="2001" name="Nature">
        <title>Initial sequencing and analysis of the human genome.</title>
        <authorList>
            <consortium name="International Human Genome Sequencing Consortium"/>
            <person name="Lander E.S."/>
            <person name="Linton L.M."/>
            <person name="Birren B."/>
            <person name="Nusbaum C."/>
            <person name="Zody M.C."/>
            <person name="Baldwin J."/>
            <person name="Devon K."/>
            <person name="Dewar K."/>
            <person name="Doyle M."/>
            <person name="FitzHugh W."/>
            <person name="Funke R."/>
            <person name="Gage D."/>
            <person name="Harris K."/>
            <person name="Heaford A."/>
            <person name="Howland J."/>
            <person name="Kann L."/>
            <person name="Lehoczky J."/>
            <person name="LeVine R."/>
            <person name="McEwan P."/>
            <person name="McKernan K."/>
            <person name="Meldrim J."/>
            <person name="Mesirov J.P."/>
            <person name="Miranda C."/>
            <person name="Morris W."/>
            <person name="Naylor J."/>
            <person name="Raymond C."/>
            <person name="Rosetti M."/>
            <person name="Santos R."/>
            <person name="Sheridan A."/>
            <person name="Sougnez C."/>
            <person name="Stange-Thomann N."/>
            <person name="Stojanovic N."/>
            <person name="Subramanian A."/>
            <person name="Wyman D."/>
            <person name="Rogers J."/>
            <person name="Sulston J."/>
            <person name="Ainscough R."/>
            <person name="Beck S."/>
            <person name="Bentley D."/>
            <person name="Burton J."/>
            <person name="Clee C."/>
            <person name="Carter N."/>
            <person name="Coulson A."/>
            <person name="Deadman R."/>
            <person name="Deloukas P."/>
            <person name="Dunham A."/>
            <person name="Dunham I."/>
            <person name="Durbin R."/>
            <person name="French L."/>
            <person name="Grafham D."/>
            <person name="Gregory S."/>
            <person name="Hubbard T."/>
            <person name="Humphray S."/>
            <person name="Hunt A."/>
            <person name="Jones M."/>
            <person name="Lloyd C."/>
            <person name="McMurray A."/>
            <person name="Matthews L."/>
            <person name="Mercer S."/>
            <person name="Milne S."/>
            <person name="Mullikin J.C."/>
            <person name="Mungall A."/>
            <person name="Plumb R."/>
            <person name="Ross M."/>
            <person name="Shownkeen R."/>
            <person name="Sims S."/>
            <person name="Waterston R.H."/>
            <person name="Wilson R.K."/>
            <person name="Hillier L.W."/>
            <person name="McPherson J.D."/>
            <person name="Marra M.A."/>
            <person name="Mardis E.R."/>
            <person name="Fulton L.A."/>
            <person name="Chinwalla A.T."/>
            <person name="Pepin K.H."/>
            <person name="Gish W.R."/>
            <person name="Chissoe S.L."/>
            <person name="Wendl M.C."/>
            <person name="Delehaunty K.D."/>
            <person name="Miner T.L."/>
            <person name="Delehaunty A."/>
            <person name="Kramer J.B."/>
            <person name="Cook L.L."/>
            <person name="Fulton R.S."/>
            <person name="Johnson D.L."/>
            <person name="Minx P.J."/>
            <person name="Clifton S.W."/>
            <person name="Hawkins T."/>
            <person name="Branscomb E."/>
            <person name="Predki P."/>
            <person name="Richardson P."/>
            <person name="Wenning S."/>
            <person name="Slezak T."/>
            <person name="Doggett N."/>
            <person name="Cheng J.F."/>
            <person name="Olsen A."/>
            <person name="Lucas S."/>
            <person name="Elkin C."/>
            <person name="Uberbacher E."/>
            <person name="Frazier M."/>
            <person name="Gibbs R.A."/>
            <person name="Muzny D.M."/>
            <person name="Scherer S.E."/>
            <person name="Bouck J.B."/>
            <person name="Sodergren E.J."/>
            <person name="Worley K.C."/>
            <person name="Rives C.M."/>
            <person name="Gorrell J.H."/>
            <person name="Metzker M.L."/>
            <person name="Naylor S.L."/>
            <person name="Kucherlapati R.S."/>
            <person name="Nelson D.L."/>
            <person name="Weinstock G.M."/>
            <person name="Sakaki Y."/>
            <person name="Fujiyama A."/>
            <person name="Hattori M."/>
            <person name="Yada T."/>
            <person name="Toyoda A."/>
            <person name="Itoh T."/>
            <person name="Kawagoe C."/>
            <person name="Watanabe H."/>
            <person name="Totoki Y."/>
            <person name="Taylor T."/>
            <person name="Weissenbach J."/>
            <person name="Heilig R."/>
            <person name="Saurin W."/>
            <person name="Artiguenave F."/>
            <person name="Brottier P."/>
            <person name="Bruls T."/>
            <person name="Pelletier E."/>
            <person name="Robert C."/>
            <person name="Wincker P."/>
            <person name="Smith D.R."/>
            <person name="Doucette-Stamm L."/>
            <person name="Rubenfield M."/>
            <person name="Weinstock K."/>
            <person name="Lee H.M."/>
            <person name="Dubois J."/>
            <person name="Rosenthal A."/>
            <person name="Platzer M."/>
            <person name="Nyakatura G."/>
            <person name="Taudien S."/>
            <person name="Rump A."/>
            <person name="Yang H."/>
            <person name="Yu J."/>
            <person name="Wang J."/>
            <person name="Huang G."/>
            <person name="Gu J."/>
            <person name="Hood L."/>
            <person name="Rowen L."/>
            <person name="Madan A."/>
            <person name="Qin S."/>
            <person name="Davis R.W."/>
            <person name="Federspiel N.A."/>
            <person name="Abola A.P."/>
            <person name="Proctor M.J."/>
            <person name="Myers R.M."/>
            <person name="Schmutz J."/>
            <person name="Dickson M."/>
            <person name="Grimwood J."/>
            <person name="Cox D.R."/>
            <person name="Olson M.V."/>
            <person name="Kaul R."/>
            <person name="Raymond C."/>
            <person name="Shimizu N."/>
            <person name="Kawasaki K."/>
            <person name="Minoshima S."/>
            <person name="Evans G.A."/>
            <person name="Athanasiou M."/>
            <person name="Schultz R."/>
            <person name="Roe B.A."/>
            <person name="Chen F."/>
            <person name="Pan H."/>
            <person name="Ramser J."/>
            <person name="Lehrach H."/>
            <person name="Reinhardt R."/>
            <person name="McCombie W.R."/>
            <person name="de la Bastide M."/>
            <person name="Dedhia N."/>
            <person name="Blocker H."/>
            <person name="Hornischer K."/>
            <person name="Nordsiek G."/>
            <person name="Agarwala R."/>
            <person name="Aravind L."/>
            <person name="Bailey J.A."/>
            <person name="Bateman A."/>
            <person name="Batzoglou S."/>
            <person name="Birney E."/>
            <person name="Bork P."/>
            <person name="Brown D.G."/>
            <person name="Burge C.B."/>
            <person name="Cerutti L."/>
            <person name="Chen H.C."/>
            <person name="Church D."/>
            <person name="Clamp M."/>
            <person name="Copley R.R."/>
            <person name="Doerks T."/>
            <person name="Eddy S.R."/>
            <person name="Eichler E.E."/>
            <person name="Furey T.S."/>
            <person name="Galagan J."/>
            <person name="Gilbert J.G."/>
            <person name="Harmon C."/>
            <person name="Hayashizaki Y."/>
            <person name="Haussler D."/>
            <person name="Hermjakob H."/>
            <person name="Hokamp K."/>
            <person name="Jang W."/>
            <person name="Johnson L.S."/>
            <person name="Jones T.A."/>
            <person name="Kasif S."/>
            <person name="Kaspryzk A."/>
            <person name="Kennedy S."/>
            <person name="Kent W.J."/>
            <person name="Kitts P."/>
            <person name="Koonin E.V."/>
            <person name="Korf I."/>
            <person name="Kulp D."/>
            <person name="Lancet D."/>
            <person name="Lowe T.M."/>
            <person name="McLysaght A."/>
            <person name="Mikkelsen T."/>
            <person name="Moran J.V."/>
            <person name="Mulder N."/>
            <person name="Pollara V.J."/>
            <person name="Ponting C.P."/>
            <person name="Schuler G."/>
            <person name="Schultz J."/>
            <person name="Slater G."/>
            <person name="Smit A.F."/>
            <person name="Stupka E."/>
            <person name="Szustakowski J."/>
            <person name="Thierry-Mieg D."/>
            <person name="Thierry-Mieg J."/>
            <person name="Wagner L."/>
            <person name="Wallis J."/>
            <person name="Wheeler R."/>
            <person name="Williams A."/>
            <person name="Wolf Y.I."/>
            <person name="Wolfe K.H."/>
            <person name="Yang S.P."/>
            <person name="Yeh R.F."/>
            <person name="Collins F."/>
            <person name="Guyer M.S."/>
            <person name="Peterson J."/>
            <person name="Felsenfeld A."/>
            <person name="Wetterstrand K.A."/>
            <person name="Patrinos A."/>
            <person name="Morgan M.J."/>
            <person name="de Jong P."/>
            <person name="Catanese J.J."/>
            <person name="Osoegawa K."/>
            <person name="Shizuya H."/>
            <person name="Choi S."/>
            <person name="Chen Y.J."/>
        </authorList>
    </citation>
    <scope>NUCLEOTIDE SEQUENCE [LARGE SCALE GENOMIC DNA]</scope>
</reference>
<comment type="caution">
    <text evidence="13">Lacks conserved residue(s) required for the propagation of feature annotation.</text>
</comment>
<dbReference type="Ensembl" id="ENST00000432285.5">
    <property type="protein sequence ID" value="ENSP00000391508.1"/>
    <property type="gene ID" value="ENSG00000226560.10"/>
</dbReference>
<dbReference type="SUPFAM" id="SSF57535">
    <property type="entry name" value="Complement control module/SCR domain"/>
    <property type="match status" value="1"/>
</dbReference>
<evidence type="ECO:0007829" key="18">
    <source>
        <dbReference type="ProteomicsDB" id="A2ABG0"/>
    </source>
</evidence>
<evidence type="ECO:0000256" key="10">
    <source>
        <dbReference type="ARBA" id="ARBA00022875"/>
    </source>
</evidence>
<keyword evidence="4 13" id="KW-0768">Sushi</keyword>
<proteinExistence type="evidence at protein level"/>
<dbReference type="EMBL" id="AL671762">
    <property type="status" value="NOT_ANNOTATED_CDS"/>
    <property type="molecule type" value="Genomic_DNA"/>
</dbReference>
<evidence type="ECO:0000256" key="11">
    <source>
        <dbReference type="ARBA" id="ARBA00023157"/>
    </source>
</evidence>
<evidence type="ECO:0000256" key="6">
    <source>
        <dbReference type="ARBA" id="ARBA00022737"/>
    </source>
</evidence>
<dbReference type="GO" id="GO:0006508">
    <property type="term" value="P:proteolysis"/>
    <property type="evidence" value="ECO:0007669"/>
    <property type="project" value="UniProtKB-KW"/>
</dbReference>
<dbReference type="Ensembl" id="ENST00000452202.5">
    <property type="protein sequence ID" value="ENSP00000406121.1"/>
    <property type="gene ID" value="ENSG00000166278.16"/>
</dbReference>
<evidence type="ECO:0000256" key="9">
    <source>
        <dbReference type="ARBA" id="ARBA00022859"/>
    </source>
</evidence>
<evidence type="ECO:0000313" key="16">
    <source>
        <dbReference type="Proteomes" id="UP000005640"/>
    </source>
</evidence>
<dbReference type="InterPro" id="IPR000436">
    <property type="entry name" value="Sushi_SCR_CCP_dom"/>
</dbReference>
<dbReference type="PANTHER" id="PTHR46393:SF2">
    <property type="entry name" value="COMPLEMENT C2"/>
    <property type="match status" value="1"/>
</dbReference>
<feature type="domain" description="Sushi" evidence="14">
    <location>
        <begin position="26"/>
        <end position="83"/>
    </location>
</feature>
<dbReference type="ExpressionAtlas" id="A2ABG0">
    <property type="expression patterns" value="baseline and differential"/>
</dbReference>
<dbReference type="InterPro" id="IPR036465">
    <property type="entry name" value="vWFA_dom_sf"/>
</dbReference>
<dbReference type="GeneTree" id="ENSGT00940000162934"/>
<evidence type="ECO:0000256" key="8">
    <source>
        <dbReference type="ARBA" id="ARBA00022825"/>
    </source>
</evidence>
<reference evidence="15" key="3">
    <citation type="journal article" date="2004" name="Nature">
        <title>Finishing the euchromatic sequence of the human genome.</title>
        <authorList>
            <consortium name="International Human Genome Sequencing Consortium"/>
        </authorList>
    </citation>
    <scope>NUCLEOTIDE SEQUENCE [LARGE SCALE GENOMIC DNA]</scope>
</reference>
<dbReference type="GO" id="GO:0008236">
    <property type="term" value="F:serine-type peptidase activity"/>
    <property type="evidence" value="ECO:0007669"/>
    <property type="project" value="UniProtKB-KW"/>
</dbReference>
<dbReference type="ProteomicsDB" id="360"/>
<dbReference type="Ensembl" id="ENST00000439426.5">
    <property type="protein sequence ID" value="ENSP00000387374.1"/>
    <property type="gene ID" value="ENSG00000206372.11"/>
</dbReference>
<keyword evidence="8" id="KW-0720">Serine protease</keyword>
<keyword evidence="5" id="KW-0645">Protease</keyword>